<dbReference type="Pfam" id="PF17765">
    <property type="entry name" value="MLTR_LBD"/>
    <property type="match status" value="1"/>
</dbReference>
<reference evidence="2 3" key="1">
    <citation type="submission" date="2015-10" db="EMBL/GenBank/DDBJ databases">
        <title>Draft genome sequence of Streptomyces canus DSM 40017, type strain for the species Streptomyces canus.</title>
        <authorList>
            <person name="Ruckert C."/>
            <person name="Winkler A."/>
            <person name="Kalinowski J."/>
            <person name="Kampfer P."/>
            <person name="Glaeser S."/>
        </authorList>
    </citation>
    <scope>NUCLEOTIDE SEQUENCE [LARGE SCALE GENOMIC DNA]</scope>
    <source>
        <strain evidence="2 3">DSM 40017</strain>
    </source>
</reference>
<evidence type="ECO:0000259" key="1">
    <source>
        <dbReference type="PROSITE" id="PS50943"/>
    </source>
</evidence>
<dbReference type="Gene3D" id="3.30.450.180">
    <property type="match status" value="1"/>
</dbReference>
<dbReference type="PROSITE" id="PS50943">
    <property type="entry name" value="HTH_CROC1"/>
    <property type="match status" value="1"/>
</dbReference>
<dbReference type="Proteomes" id="UP000053669">
    <property type="component" value="Unassembled WGS sequence"/>
</dbReference>
<name>A0A117R5T0_9ACTN</name>
<dbReference type="InterPro" id="IPR010982">
    <property type="entry name" value="Lambda_DNA-bd_dom_sf"/>
</dbReference>
<dbReference type="RefSeq" id="WP_059205494.1">
    <property type="nucleotide sequence ID" value="NZ_KQ948658.1"/>
</dbReference>
<dbReference type="CDD" id="cd00093">
    <property type="entry name" value="HTH_XRE"/>
    <property type="match status" value="1"/>
</dbReference>
<dbReference type="Gene3D" id="1.10.260.40">
    <property type="entry name" value="lambda repressor-like DNA-binding domains"/>
    <property type="match status" value="1"/>
</dbReference>
<accession>A0A117R5T0</accession>
<protein>
    <submittedName>
        <fullName evidence="2">DNA-binding protein</fullName>
    </submittedName>
</protein>
<dbReference type="GO" id="GO:0003677">
    <property type="term" value="F:DNA binding"/>
    <property type="evidence" value="ECO:0007669"/>
    <property type="project" value="UniProtKB-KW"/>
</dbReference>
<dbReference type="EMBL" id="LMWU01000011">
    <property type="protein sequence ID" value="KUN72645.1"/>
    <property type="molecule type" value="Genomic_DNA"/>
</dbReference>
<sequence length="285" mass="31252">MNDNELGTFLRTRREALTPAKAGLPAGFRRRTPGLRRAELATLAGISVEYLTRLEQGRDRNPSPKVLAALGDILQLSTADRLLLHRLTREHGEDKHLCQAVTAPPEHTVRPTLRALLDSLEPAPAVLLNRMGDIVAWTQGYERYARPLGLLDGDPPNMLRYLFTDDRSRAAFPGWDRLADEQVAHLRNEASLHDPHVAVLANELTAAAGAPFSDRLAAVPAPPSRFGLEVVEHPEAGRLRLSFETLVLADEGRRLVVHMPADQATATALDRLNGRRPGALRAVSG</sequence>
<dbReference type="SUPFAM" id="SSF47413">
    <property type="entry name" value="lambda repressor-like DNA-binding domains"/>
    <property type="match status" value="1"/>
</dbReference>
<dbReference type="Pfam" id="PF13560">
    <property type="entry name" value="HTH_31"/>
    <property type="match status" value="1"/>
</dbReference>
<organism evidence="2 3">
    <name type="scientific">Streptomyces canus</name>
    <dbReference type="NCBI Taxonomy" id="58343"/>
    <lineage>
        <taxon>Bacteria</taxon>
        <taxon>Bacillati</taxon>
        <taxon>Actinomycetota</taxon>
        <taxon>Actinomycetes</taxon>
        <taxon>Kitasatosporales</taxon>
        <taxon>Streptomycetaceae</taxon>
        <taxon>Streptomyces</taxon>
        <taxon>Streptomyces aurantiacus group</taxon>
    </lineage>
</organism>
<keyword evidence="2" id="KW-0238">DNA-binding</keyword>
<dbReference type="AlphaFoldDB" id="A0A117R5T0"/>
<dbReference type="InterPro" id="IPR001387">
    <property type="entry name" value="Cro/C1-type_HTH"/>
</dbReference>
<evidence type="ECO:0000313" key="2">
    <source>
        <dbReference type="EMBL" id="KUN72645.1"/>
    </source>
</evidence>
<dbReference type="STRING" id="58343.AQJ46_11735"/>
<dbReference type="SMART" id="SM00530">
    <property type="entry name" value="HTH_XRE"/>
    <property type="match status" value="1"/>
</dbReference>
<dbReference type="PANTHER" id="PTHR35010">
    <property type="entry name" value="BLL4672 PROTEIN-RELATED"/>
    <property type="match status" value="1"/>
</dbReference>
<dbReference type="InterPro" id="IPR041413">
    <property type="entry name" value="MLTR_LBD"/>
</dbReference>
<dbReference type="PANTHER" id="PTHR35010:SF2">
    <property type="entry name" value="BLL4672 PROTEIN"/>
    <property type="match status" value="1"/>
</dbReference>
<proteinExistence type="predicted"/>
<comment type="caution">
    <text evidence="2">The sequence shown here is derived from an EMBL/GenBank/DDBJ whole genome shotgun (WGS) entry which is preliminary data.</text>
</comment>
<feature type="domain" description="HTH cro/C1-type" evidence="1">
    <location>
        <begin position="34"/>
        <end position="81"/>
    </location>
</feature>
<evidence type="ECO:0000313" key="3">
    <source>
        <dbReference type="Proteomes" id="UP000053669"/>
    </source>
</evidence>
<gene>
    <name evidence="2" type="ORF">AQJ46_11735</name>
</gene>